<evidence type="ECO:0000313" key="2">
    <source>
        <dbReference type="Proteomes" id="UP001161388"/>
    </source>
</evidence>
<name>A0ABQ5VF48_9RHOB</name>
<evidence type="ECO:0000313" key="1">
    <source>
        <dbReference type="EMBL" id="GLQ25652.1"/>
    </source>
</evidence>
<reference evidence="1" key="2">
    <citation type="submission" date="2023-01" db="EMBL/GenBank/DDBJ databases">
        <title>Draft genome sequence of Sulfitobacter pacificus strain NBRC 109915.</title>
        <authorList>
            <person name="Sun Q."/>
            <person name="Mori K."/>
        </authorList>
    </citation>
    <scope>NUCLEOTIDE SEQUENCE</scope>
    <source>
        <strain evidence="1">NBRC 109915</strain>
    </source>
</reference>
<sequence length="153" mass="17923">MSDVAFAEWFVDEIMPEMHPIPRRELMRVECLRNTKSARAYLKHFGFEVTSDQGQVMSLFWLLGPNLFEIEPFKAIFEDRETPAETRVNALWDADDAAWHRAEVNCDDRYWHPRLVSGNVLGLKAYSDMTKEELDAPIDEDETDPWSQFHDND</sequence>
<protein>
    <recommendedName>
        <fullName evidence="3">DUF4274 domain-containing protein</fullName>
    </recommendedName>
</protein>
<evidence type="ECO:0008006" key="3">
    <source>
        <dbReference type="Google" id="ProtNLM"/>
    </source>
</evidence>
<dbReference type="Proteomes" id="UP001161388">
    <property type="component" value="Unassembled WGS sequence"/>
</dbReference>
<comment type="caution">
    <text evidence="1">The sequence shown here is derived from an EMBL/GenBank/DDBJ whole genome shotgun (WGS) entry which is preliminary data.</text>
</comment>
<gene>
    <name evidence="1" type="ORF">GCM10007927_04550</name>
</gene>
<organism evidence="1 2">
    <name type="scientific">Sulfitobacter pacificus</name>
    <dbReference type="NCBI Taxonomy" id="1499314"/>
    <lineage>
        <taxon>Bacteria</taxon>
        <taxon>Pseudomonadati</taxon>
        <taxon>Pseudomonadota</taxon>
        <taxon>Alphaproteobacteria</taxon>
        <taxon>Rhodobacterales</taxon>
        <taxon>Roseobacteraceae</taxon>
        <taxon>Sulfitobacter</taxon>
    </lineage>
</organism>
<proteinExistence type="predicted"/>
<keyword evidence="2" id="KW-1185">Reference proteome</keyword>
<dbReference type="RefSeq" id="WP_284370144.1">
    <property type="nucleotide sequence ID" value="NZ_BSNL01000001.1"/>
</dbReference>
<accession>A0ABQ5VF48</accession>
<reference evidence="1" key="1">
    <citation type="journal article" date="2014" name="Int. J. Syst. Evol. Microbiol.">
        <title>Complete genome of a new Firmicutes species belonging to the dominant human colonic microbiota ('Ruminococcus bicirculans') reveals two chromosomes and a selective capacity to utilize plant glucans.</title>
        <authorList>
            <consortium name="NISC Comparative Sequencing Program"/>
            <person name="Wegmann U."/>
            <person name="Louis P."/>
            <person name="Goesmann A."/>
            <person name="Henrissat B."/>
            <person name="Duncan S.H."/>
            <person name="Flint H.J."/>
        </authorList>
    </citation>
    <scope>NUCLEOTIDE SEQUENCE</scope>
    <source>
        <strain evidence="1">NBRC 109915</strain>
    </source>
</reference>
<dbReference type="EMBL" id="BSNL01000001">
    <property type="protein sequence ID" value="GLQ25652.1"/>
    <property type="molecule type" value="Genomic_DNA"/>
</dbReference>